<protein>
    <recommendedName>
        <fullName evidence="4">PepSY domain-containing protein</fullName>
    </recommendedName>
</protein>
<dbReference type="Proteomes" id="UP001242480">
    <property type="component" value="Unassembled WGS sequence"/>
</dbReference>
<name>A0ABU0J3T3_9HYPH</name>
<dbReference type="EMBL" id="JAUSVX010000001">
    <property type="protein sequence ID" value="MDQ0468196.1"/>
    <property type="molecule type" value="Genomic_DNA"/>
</dbReference>
<evidence type="ECO:0000313" key="3">
    <source>
        <dbReference type="Proteomes" id="UP001242480"/>
    </source>
</evidence>
<evidence type="ECO:0000313" key="2">
    <source>
        <dbReference type="EMBL" id="MDQ0468196.1"/>
    </source>
</evidence>
<proteinExistence type="predicted"/>
<accession>A0ABU0J3T3</accession>
<comment type="caution">
    <text evidence="2">The sequence shown here is derived from an EMBL/GenBank/DDBJ whole genome shotgun (WGS) entry which is preliminary data.</text>
</comment>
<dbReference type="RefSeq" id="WP_307268943.1">
    <property type="nucleotide sequence ID" value="NZ_JAUSVX010000001.1"/>
</dbReference>
<organism evidence="2 3">
    <name type="scientific">Labrys wisconsinensis</name>
    <dbReference type="NCBI Taxonomy" id="425677"/>
    <lineage>
        <taxon>Bacteria</taxon>
        <taxon>Pseudomonadati</taxon>
        <taxon>Pseudomonadota</taxon>
        <taxon>Alphaproteobacteria</taxon>
        <taxon>Hyphomicrobiales</taxon>
        <taxon>Xanthobacteraceae</taxon>
        <taxon>Labrys</taxon>
    </lineage>
</organism>
<keyword evidence="1" id="KW-0732">Signal</keyword>
<sequence length="145" mass="15846">MFRRFLLAAAITASALAGAAWAQEDGRELAGLPLQATTSADGAQADGWAQRWGSGPDNAGLRLLSARAIAGSLARQGYRNVDIKRLRGSSYIAEAQSPHGNRVLLVVDGRTSEITGRQVIEWDKPKRDWDNGGWWKFSPWSGPRW</sequence>
<gene>
    <name evidence="2" type="ORF">QO011_001191</name>
</gene>
<feature type="chain" id="PRO_5046077928" description="PepSY domain-containing protein" evidence="1">
    <location>
        <begin position="23"/>
        <end position="145"/>
    </location>
</feature>
<keyword evidence="3" id="KW-1185">Reference proteome</keyword>
<feature type="signal peptide" evidence="1">
    <location>
        <begin position="1"/>
        <end position="22"/>
    </location>
</feature>
<evidence type="ECO:0008006" key="4">
    <source>
        <dbReference type="Google" id="ProtNLM"/>
    </source>
</evidence>
<reference evidence="2 3" key="1">
    <citation type="submission" date="2023-07" db="EMBL/GenBank/DDBJ databases">
        <title>Genomic Encyclopedia of Type Strains, Phase IV (KMG-IV): sequencing the most valuable type-strain genomes for metagenomic binning, comparative biology and taxonomic classification.</title>
        <authorList>
            <person name="Goeker M."/>
        </authorList>
    </citation>
    <scope>NUCLEOTIDE SEQUENCE [LARGE SCALE GENOMIC DNA]</scope>
    <source>
        <strain evidence="2 3">DSM 19619</strain>
    </source>
</reference>
<evidence type="ECO:0000256" key="1">
    <source>
        <dbReference type="SAM" id="SignalP"/>
    </source>
</evidence>